<name>A0A7I8XEZ2_BURXY</name>
<evidence type="ECO:0000259" key="6">
    <source>
        <dbReference type="PROSITE" id="PS50025"/>
    </source>
</evidence>
<evidence type="ECO:0000313" key="9">
    <source>
        <dbReference type="Proteomes" id="UP000659654"/>
    </source>
</evidence>
<dbReference type="InterPro" id="IPR001881">
    <property type="entry name" value="EGF-like_Ca-bd_dom"/>
</dbReference>
<dbReference type="GO" id="GO:0005509">
    <property type="term" value="F:calcium ion binding"/>
    <property type="evidence" value="ECO:0007669"/>
    <property type="project" value="InterPro"/>
</dbReference>
<dbReference type="PANTHER" id="PTHR15036:SF89">
    <property type="entry name" value="NEUREXIN 1, ISOFORM F"/>
    <property type="match status" value="1"/>
</dbReference>
<keyword evidence="2" id="KW-0245">EGF-like domain</keyword>
<accession>A0A7I8XEZ2</accession>
<dbReference type="SMART" id="SM00181">
    <property type="entry name" value="EGF"/>
    <property type="match status" value="3"/>
</dbReference>
<feature type="disulfide bond" evidence="2">
    <location>
        <begin position="256"/>
        <end position="265"/>
    </location>
</feature>
<gene>
    <name evidence="8" type="ORF">BXYJ_LOCUS12453</name>
</gene>
<evidence type="ECO:0000256" key="5">
    <source>
        <dbReference type="SAM" id="Phobius"/>
    </source>
</evidence>
<dbReference type="InterPro" id="IPR000742">
    <property type="entry name" value="EGF"/>
</dbReference>
<dbReference type="SMR" id="A0A7I8XEZ2"/>
<feature type="disulfide bond" evidence="3">
    <location>
        <begin position="1082"/>
        <end position="1109"/>
    </location>
</feature>
<dbReference type="EMBL" id="CAJFCV020000005">
    <property type="protein sequence ID" value="CAG9124670.1"/>
    <property type="molecule type" value="Genomic_DNA"/>
</dbReference>
<reference evidence="8" key="1">
    <citation type="submission" date="2020-09" db="EMBL/GenBank/DDBJ databases">
        <authorList>
            <person name="Kikuchi T."/>
        </authorList>
    </citation>
    <scope>NUCLEOTIDE SEQUENCE</scope>
    <source>
        <strain evidence="8">Ka4C1</strain>
    </source>
</reference>
<dbReference type="Pfam" id="PF02210">
    <property type="entry name" value="Laminin_G_2"/>
    <property type="match status" value="6"/>
</dbReference>
<dbReference type="PROSITE" id="PS50026">
    <property type="entry name" value="EGF_3"/>
    <property type="match status" value="3"/>
</dbReference>
<dbReference type="Gene3D" id="2.10.25.10">
    <property type="entry name" value="Laminin"/>
    <property type="match status" value="3"/>
</dbReference>
<feature type="compositionally biased region" description="Polar residues" evidence="4">
    <location>
        <begin position="1764"/>
        <end position="1783"/>
    </location>
</feature>
<dbReference type="PROSITE" id="PS00010">
    <property type="entry name" value="ASX_HYDROXYL"/>
    <property type="match status" value="1"/>
</dbReference>
<dbReference type="InterPro" id="IPR000152">
    <property type="entry name" value="EGF-type_Asp/Asn_hydroxyl_site"/>
</dbReference>
<dbReference type="EMBL" id="CAJFDI010000005">
    <property type="protein sequence ID" value="CAD5232362.1"/>
    <property type="molecule type" value="Genomic_DNA"/>
</dbReference>
<feature type="domain" description="Laminin G" evidence="6">
    <location>
        <begin position="928"/>
        <end position="1109"/>
    </location>
</feature>
<dbReference type="InterPro" id="IPR050372">
    <property type="entry name" value="Neurexin-related_CASP"/>
</dbReference>
<comment type="caution">
    <text evidence="8">The sequence shown here is derived from an EMBL/GenBank/DDBJ whole genome shotgun (WGS) entry which is preliminary data.</text>
</comment>
<feature type="domain" description="EGF-like" evidence="7">
    <location>
        <begin position="1112"/>
        <end position="1149"/>
    </location>
</feature>
<feature type="domain" description="Laminin G" evidence="6">
    <location>
        <begin position="271"/>
        <end position="463"/>
    </location>
</feature>
<dbReference type="InterPro" id="IPR001791">
    <property type="entry name" value="Laminin_G"/>
</dbReference>
<dbReference type="SMART" id="SM00179">
    <property type="entry name" value="EGF_CA"/>
    <property type="match status" value="3"/>
</dbReference>
<keyword evidence="5" id="KW-1133">Transmembrane helix</keyword>
<feature type="domain" description="EGF-like" evidence="7">
    <location>
        <begin position="225"/>
        <end position="266"/>
    </location>
</feature>
<dbReference type="SMART" id="SM00282">
    <property type="entry name" value="LamG"/>
    <property type="match status" value="6"/>
</dbReference>
<dbReference type="CDD" id="cd00110">
    <property type="entry name" value="LamG"/>
    <property type="match status" value="6"/>
</dbReference>
<keyword evidence="9" id="KW-1185">Reference proteome</keyword>
<dbReference type="SUPFAM" id="SSF49899">
    <property type="entry name" value="Concanavalin A-like lectins/glucanases"/>
    <property type="match status" value="6"/>
</dbReference>
<feature type="domain" description="Laminin G" evidence="6">
    <location>
        <begin position="35"/>
        <end position="229"/>
    </location>
</feature>
<dbReference type="PROSITE" id="PS00022">
    <property type="entry name" value="EGF_1"/>
    <property type="match status" value="1"/>
</dbReference>
<feature type="domain" description="EGF-like" evidence="7">
    <location>
        <begin position="691"/>
        <end position="728"/>
    </location>
</feature>
<feature type="transmembrane region" description="Helical" evidence="5">
    <location>
        <begin position="1645"/>
        <end position="1666"/>
    </location>
</feature>
<keyword evidence="1 2" id="KW-1015">Disulfide bond</keyword>
<evidence type="ECO:0000313" key="8">
    <source>
        <dbReference type="EMBL" id="CAD5232362.1"/>
    </source>
</evidence>
<dbReference type="InterPro" id="IPR013320">
    <property type="entry name" value="ConA-like_dom_sf"/>
</dbReference>
<dbReference type="Gene3D" id="2.60.120.200">
    <property type="match status" value="6"/>
</dbReference>
<feature type="domain" description="Laminin G" evidence="6">
    <location>
        <begin position="1152"/>
        <end position="1388"/>
    </location>
</feature>
<dbReference type="Proteomes" id="UP000582659">
    <property type="component" value="Unassembled WGS sequence"/>
</dbReference>
<proteinExistence type="predicted"/>
<keyword evidence="5" id="KW-0812">Transmembrane</keyword>
<evidence type="ECO:0000256" key="2">
    <source>
        <dbReference type="PROSITE-ProRule" id="PRU00076"/>
    </source>
</evidence>
<feature type="compositionally biased region" description="Basic and acidic residues" evidence="4">
    <location>
        <begin position="1798"/>
        <end position="1811"/>
    </location>
</feature>
<dbReference type="Proteomes" id="UP000659654">
    <property type="component" value="Unassembled WGS sequence"/>
</dbReference>
<comment type="caution">
    <text evidence="2">Lacks conserved residue(s) required for the propagation of feature annotation.</text>
</comment>
<evidence type="ECO:0000256" key="3">
    <source>
        <dbReference type="PROSITE-ProRule" id="PRU00122"/>
    </source>
</evidence>
<feature type="region of interest" description="Disordered" evidence="4">
    <location>
        <begin position="1741"/>
        <end position="1811"/>
    </location>
</feature>
<evidence type="ECO:0000256" key="4">
    <source>
        <dbReference type="SAM" id="MobiDB-lite"/>
    </source>
</evidence>
<evidence type="ECO:0000259" key="7">
    <source>
        <dbReference type="PROSITE" id="PS50026"/>
    </source>
</evidence>
<dbReference type="PANTHER" id="PTHR15036">
    <property type="entry name" value="PIKACHURIN-LIKE PROTEIN"/>
    <property type="match status" value="1"/>
</dbReference>
<feature type="compositionally biased region" description="Low complexity" evidence="4">
    <location>
        <begin position="1553"/>
        <end position="1569"/>
    </location>
</feature>
<sequence>MNPSQRRAHFSRLLEPRFFIFILIYLLCKAKQTHSLILTGSKDAYARYPKWAQTFENQLSFEFKTRSENALLLYTDDGGVQGNFYCLTIVDGHIQLDFRLGDEQDTMLSRPVHTLRLGAIRVADGNWHRFILFQAWENIKLQVDDAVEFKILTQRSFVFGNLRTNSDVFIGGIPKDIHLLSTMSSPLRRHTKKYAGSLKNLVYRLYPQGVSSPQLIDSFGTRLTDDDYCMESANPVQFCKNSGSCYSTNDGPKCECPSDFEGRQCEKPKPSSELSFYGNEWIGYDVSNSSSASVLSRSENVSLQFKTKNQNGLLFVAGDRQNFVQLVLERGVLIAASKLFGSDKRIIRQRFSQGLKPVRYDDGKWHTVFLHRNLHMMRLTVDGNTDEVKQFASQTEWLGNSFAYVGGAAIGKAYVPPYNYMFKGCMKQIKYEADVQSLDIIDLADQGFGKSVIRTGGDLAFSCQESANALPDVLSFSSTGQSFITLPKWNSLSSGSLGFQFRTTASDGLILYHGVKDVPLNGSSDYIAFELSDGHLFMVLDLGSGYIRLQTTSKRVNEGSVWHSVSLERVGRQGSVIVDTIKTDFSTPGVSANLIIEEPIYLGAFPWPPTSNSAWNYSSILPLPSTIWSGHLRQGYVGCLKNLRINGINTQIGAAFLSTPSRNTTGQQTPVDGISLGCTSTSSHSSASAEAIDYCADSPCKNFGRCVNSFKAFECDCSLTVFDGPTCEKALPPISLALLQDQQPLFRLETPTSSQAEMLEIKFRTTDEDLVLLDTRAEGGPDRWLLFLHNGELMLALHFGSGAKHTFSWSGKQLNDNHWHTARVKRRGVKLLLFLDGKWEHSHFLPESDMSLVIHDVAPGQALRQVIDVNVNPPLELFTEKQKPSGDILKLTFNQYDILDKIRTDNADIAPPMSYTTISPNKGRLKQNSISFETEKGFAQFNANFRTNADFKLSIKFKTIAHNGLLLALVNNETTKIGEHNILLSVEMIRGRLRYRFGQTTVLLPAGDKKMNDMKWHTISIEEDSTEMTSHRILLDNEEIKIKSTPYDFSGFNGWVLVGGFPENFMPAKPHGLATVSGFKGCFSLLKIAEQQLSLLSDNVSSKDLSKGCQGPDVRCAPGLCQNNGQCHQGWRGVRCDCSQTAHSGRYCEKPATSYEFDGKETTIYYEYVGPQPNTINDELVLAFRTQSSNGVLFGVQCSVDGDYLTVFVGGGYVQVRYNLGSKDHHVGYFDTLVNDGREHLLKLNRVRSNLTLVLDELPAVNYQSNGKSELFTLNSQKYLTVGAAFNLLHSAQVVTLRRKRSDLITYDEFTGEIFGVTFNGIQVLEMFAQGHPNAHALGHPRLIKMAAKTPAFDPADFPQDSIRSSGIGHQPKHDEEDGFFELSELGCLNSAEQGDCEADVPTEGFFTPIVPKAFKQKNTPTDDTTPKPTPTKSLNQTAAVRVPTKQRLADSAQQRRTVKPTGKMEDRPESRGSYNDDDYSEDEDAAREEEEGYDEEVEDVDELNRLKTPATYAPYARAQLVNSGPNEMDSLWTDLSHAVDFKSGGSWRRPVTATSTTPMPTTSATPMTTTFSTTTKRIATTVFVSTTRWLETTTQASRQKLRTIQTDTTTTVPLFAVRPTTPMGELITTTTKAPIVTTDFPRTALISIASVSVIIIIAFVVFCVFRCRQSAPPSETTYPMAYNGVKQPSIGMGNVMLGSGNHGYTPIPSEMSPPAHHAQQFAGMSPRVNYETMNGAATLPSALRRPNGLTNGGPQPNGLGYQTIGQNQHIVNQNGQTSPARTNGNANGGMNGGSRTWGREKKKDFKEWYV</sequence>
<feature type="compositionally biased region" description="Acidic residues" evidence="4">
    <location>
        <begin position="1476"/>
        <end position="1502"/>
    </location>
</feature>
<keyword evidence="5" id="KW-0472">Membrane</keyword>
<dbReference type="CDD" id="cd00054">
    <property type="entry name" value="EGF_CA"/>
    <property type="match status" value="3"/>
</dbReference>
<feature type="region of interest" description="Disordered" evidence="4">
    <location>
        <begin position="1410"/>
        <end position="1504"/>
    </location>
</feature>
<dbReference type="OrthoDB" id="6275838at2759"/>
<dbReference type="PROSITE" id="PS50025">
    <property type="entry name" value="LAM_G_DOMAIN"/>
    <property type="match status" value="5"/>
</dbReference>
<dbReference type="GO" id="GO:0016020">
    <property type="term" value="C:membrane"/>
    <property type="evidence" value="ECO:0007669"/>
    <property type="project" value="UniProtKB-SubCell"/>
</dbReference>
<feature type="domain" description="Laminin G" evidence="6">
    <location>
        <begin position="473"/>
        <end position="678"/>
    </location>
</feature>
<evidence type="ECO:0000256" key="1">
    <source>
        <dbReference type="ARBA" id="ARBA00023157"/>
    </source>
</evidence>
<feature type="region of interest" description="Disordered" evidence="4">
    <location>
        <begin position="1550"/>
        <end position="1569"/>
    </location>
</feature>
<organism evidence="8 9">
    <name type="scientific">Bursaphelenchus xylophilus</name>
    <name type="common">Pinewood nematode worm</name>
    <name type="synonym">Aphelenchoides xylophilus</name>
    <dbReference type="NCBI Taxonomy" id="6326"/>
    <lineage>
        <taxon>Eukaryota</taxon>
        <taxon>Metazoa</taxon>
        <taxon>Ecdysozoa</taxon>
        <taxon>Nematoda</taxon>
        <taxon>Chromadorea</taxon>
        <taxon>Rhabditida</taxon>
        <taxon>Tylenchina</taxon>
        <taxon>Tylenchomorpha</taxon>
        <taxon>Aphelenchoidea</taxon>
        <taxon>Aphelenchoididae</taxon>
        <taxon>Bursaphelenchus</taxon>
    </lineage>
</organism>
<protein>
    <submittedName>
        <fullName evidence="8">(pine wood nematode) hypothetical protein</fullName>
    </submittedName>
</protein>